<protein>
    <submittedName>
        <fullName evidence="1">Uncharacterized protein</fullName>
    </submittedName>
</protein>
<gene>
    <name evidence="1" type="ORF">FSC09_17405</name>
</gene>
<reference evidence="1 2" key="1">
    <citation type="submission" date="2019-09" db="EMBL/GenBank/DDBJ databases">
        <title>Non-baumannii Acinetobacter spp. carrying blaNDM-1 isolated in China.</title>
        <authorList>
            <person name="Cui C."/>
            <person name="Chen C."/>
            <person name="Sun J."/>
            <person name="Liu Y."/>
        </authorList>
    </citation>
    <scope>NUCLEOTIDE SEQUENCE [LARGE SCALE GENOMIC DNA]</scope>
    <source>
        <strain evidence="1 2">B18</strain>
        <plasmid evidence="2">pb18-3</plasmid>
    </source>
</reference>
<accession>A0A6C0Y7M5</accession>
<dbReference type="AlphaFoldDB" id="A0A6C0Y7M5"/>
<dbReference type="EMBL" id="CP044458">
    <property type="protein sequence ID" value="QIC72136.1"/>
    <property type="molecule type" value="Genomic_DNA"/>
</dbReference>
<evidence type="ECO:0000313" key="2">
    <source>
        <dbReference type="Proteomes" id="UP000503440"/>
    </source>
</evidence>
<keyword evidence="1" id="KW-0614">Plasmid</keyword>
<geneLocation type="plasmid" evidence="2">
    <name>pb18-3</name>
</geneLocation>
<name>A0A6C0Y7M5_9GAMM</name>
<dbReference type="RefSeq" id="WP_163146695.1">
    <property type="nucleotide sequence ID" value="NZ_CP044458.1"/>
</dbReference>
<sequence>MDTKTKDPVTPKRHEIYLDRRYYNIPSGIENRQSVFLNRTPEYLVQEQGWFPYYFTHELDQQSDQQYEQVVKQWLLENKLPVDLFTIETREVYPLYKYNAYMQRWEGHGFSESRLEVFTPTVEKTSLLGKVKSKVEHLFSSTETEPEHKGIYLSSRVNASEYEPTRITILYNPSMARHKAEPLYIQGIIQIGKATYTDVTREYPFELMRFDWLPLIKQYFLDYEKLPYLIAKGVNDSLIRTVSHAFDNLDDLIQAAHEIAELGYLSTPDNRLQVLPDNSPFLAIRCNGASIYLDKHGDVKPYEIEKFNRIQNILAQGEILTSKDPVFDLAGSSYKLAFKPLDQLHVIDNPELKWVQRNLQKPQKTYWVLEAHYSGKIEDQAMVWHTPRSDEAPESLAAYLSGMAYVASEKSPSQSCLELIDQSGSGIKPEEIEAFKTDIESLVKHYLYVLKKHIEQNG</sequence>
<proteinExistence type="predicted"/>
<evidence type="ECO:0000313" key="1">
    <source>
        <dbReference type="EMBL" id="QIC72136.1"/>
    </source>
</evidence>
<organism evidence="1 2">
    <name type="scientific">Acinetobacter indicus</name>
    <dbReference type="NCBI Taxonomy" id="756892"/>
    <lineage>
        <taxon>Bacteria</taxon>
        <taxon>Pseudomonadati</taxon>
        <taxon>Pseudomonadota</taxon>
        <taxon>Gammaproteobacteria</taxon>
        <taxon>Moraxellales</taxon>
        <taxon>Moraxellaceae</taxon>
        <taxon>Acinetobacter</taxon>
    </lineage>
</organism>
<dbReference type="Proteomes" id="UP000503440">
    <property type="component" value="Plasmid pB18-3"/>
</dbReference>